<evidence type="ECO:0000256" key="10">
    <source>
        <dbReference type="RuleBase" id="RU363036"/>
    </source>
</evidence>
<evidence type="ECO:0000256" key="3">
    <source>
        <dbReference type="ARBA" id="ARBA00022598"/>
    </source>
</evidence>
<dbReference type="AlphaFoldDB" id="A0A6S6U204"/>
<dbReference type="GO" id="GO:0004830">
    <property type="term" value="F:tryptophan-tRNA ligase activity"/>
    <property type="evidence" value="ECO:0007669"/>
    <property type="project" value="UniProtKB-UniRule"/>
</dbReference>
<dbReference type="PANTHER" id="PTHR43766">
    <property type="entry name" value="TRYPTOPHAN--TRNA LIGASE, MITOCHONDRIAL"/>
    <property type="match status" value="1"/>
</dbReference>
<keyword evidence="3 10" id="KW-0436">Ligase</keyword>
<dbReference type="InterPro" id="IPR002305">
    <property type="entry name" value="aa-tRNA-synth_Ic"/>
</dbReference>
<evidence type="ECO:0000256" key="2">
    <source>
        <dbReference type="ARBA" id="ARBA00013161"/>
    </source>
</evidence>
<evidence type="ECO:0000256" key="4">
    <source>
        <dbReference type="ARBA" id="ARBA00022741"/>
    </source>
</evidence>
<proteinExistence type="inferred from homology"/>
<reference evidence="11" key="1">
    <citation type="submission" date="2020-01" db="EMBL/GenBank/DDBJ databases">
        <authorList>
            <person name="Meier V. D."/>
            <person name="Meier V D."/>
        </authorList>
    </citation>
    <scope>NUCLEOTIDE SEQUENCE</scope>
    <source>
        <strain evidence="11">HLG_WM_MAG_04</strain>
    </source>
</reference>
<evidence type="ECO:0000256" key="5">
    <source>
        <dbReference type="ARBA" id="ARBA00022840"/>
    </source>
</evidence>
<dbReference type="SUPFAM" id="SSF52374">
    <property type="entry name" value="Nucleotidylyl transferase"/>
    <property type="match status" value="1"/>
</dbReference>
<dbReference type="Gene3D" id="3.40.50.620">
    <property type="entry name" value="HUPs"/>
    <property type="match status" value="1"/>
</dbReference>
<dbReference type="CDD" id="cd00806">
    <property type="entry name" value="TrpRS_core"/>
    <property type="match status" value="1"/>
</dbReference>
<dbReference type="EMBL" id="CACVAX010000059">
    <property type="protein sequence ID" value="CAA6821486.1"/>
    <property type="molecule type" value="Genomic_DNA"/>
</dbReference>
<comment type="similarity">
    <text evidence="1 10">Belongs to the class-I aminoacyl-tRNA synthetase family.</text>
</comment>
<accession>A0A6S6U204</accession>
<dbReference type="PRINTS" id="PR01039">
    <property type="entry name" value="TRNASYNTHTRP"/>
</dbReference>
<dbReference type="Gene3D" id="1.10.240.10">
    <property type="entry name" value="Tyrosyl-Transfer RNA Synthetase"/>
    <property type="match status" value="1"/>
</dbReference>
<dbReference type="GO" id="GO:0005829">
    <property type="term" value="C:cytosol"/>
    <property type="evidence" value="ECO:0007669"/>
    <property type="project" value="TreeGrafter"/>
</dbReference>
<keyword evidence="4 10" id="KW-0547">Nucleotide-binding</keyword>
<keyword evidence="7 10" id="KW-0030">Aminoacyl-tRNA synthetase</keyword>
<dbReference type="GO" id="GO:0005524">
    <property type="term" value="F:ATP binding"/>
    <property type="evidence" value="ECO:0007669"/>
    <property type="project" value="UniProtKB-KW"/>
</dbReference>
<gene>
    <name evidence="11" type="ORF">HELGO_WM1767</name>
</gene>
<organism evidence="11">
    <name type="scientific">uncultured Sulfurovum sp</name>
    <dbReference type="NCBI Taxonomy" id="269237"/>
    <lineage>
        <taxon>Bacteria</taxon>
        <taxon>Pseudomonadati</taxon>
        <taxon>Campylobacterota</taxon>
        <taxon>Epsilonproteobacteria</taxon>
        <taxon>Campylobacterales</taxon>
        <taxon>Sulfurovaceae</taxon>
        <taxon>Sulfurovum</taxon>
        <taxon>environmental samples</taxon>
    </lineage>
</organism>
<dbReference type="FunFam" id="1.10.240.10:FF:000005">
    <property type="entry name" value="Tryptophan--tRNA ligase"/>
    <property type="match status" value="1"/>
</dbReference>
<evidence type="ECO:0000256" key="8">
    <source>
        <dbReference type="ARBA" id="ARBA00049929"/>
    </source>
</evidence>
<dbReference type="GO" id="GO:0006436">
    <property type="term" value="P:tryptophanyl-tRNA aminoacylation"/>
    <property type="evidence" value="ECO:0007669"/>
    <property type="project" value="UniProtKB-UniRule"/>
</dbReference>
<evidence type="ECO:0000256" key="6">
    <source>
        <dbReference type="ARBA" id="ARBA00022917"/>
    </source>
</evidence>
<name>A0A6S6U204_9BACT</name>
<evidence type="ECO:0000313" key="11">
    <source>
        <dbReference type="EMBL" id="CAA6821486.1"/>
    </source>
</evidence>
<dbReference type="NCBIfam" id="TIGR00233">
    <property type="entry name" value="trpS"/>
    <property type="match status" value="1"/>
</dbReference>
<dbReference type="Pfam" id="PF00579">
    <property type="entry name" value="tRNA-synt_1b"/>
    <property type="match status" value="1"/>
</dbReference>
<comment type="catalytic activity">
    <reaction evidence="8">
        <text>tRNA(Trp) + L-tryptophan + ATP = L-tryptophyl-tRNA(Trp) + AMP + diphosphate + H(+)</text>
        <dbReference type="Rhea" id="RHEA:24080"/>
        <dbReference type="Rhea" id="RHEA-COMP:9671"/>
        <dbReference type="Rhea" id="RHEA-COMP:9705"/>
        <dbReference type="ChEBI" id="CHEBI:15378"/>
        <dbReference type="ChEBI" id="CHEBI:30616"/>
        <dbReference type="ChEBI" id="CHEBI:33019"/>
        <dbReference type="ChEBI" id="CHEBI:57912"/>
        <dbReference type="ChEBI" id="CHEBI:78442"/>
        <dbReference type="ChEBI" id="CHEBI:78535"/>
        <dbReference type="ChEBI" id="CHEBI:456215"/>
        <dbReference type="EC" id="6.1.1.2"/>
    </reaction>
</comment>
<keyword evidence="5 10" id="KW-0067">ATP-binding</keyword>
<protein>
    <recommendedName>
        <fullName evidence="2 9">Tryptophan--tRNA ligase</fullName>
        <ecNumber evidence="2 9">6.1.1.2</ecNumber>
    </recommendedName>
</protein>
<keyword evidence="6 10" id="KW-0648">Protein biosynthesis</keyword>
<evidence type="ECO:0000256" key="1">
    <source>
        <dbReference type="ARBA" id="ARBA00005594"/>
    </source>
</evidence>
<dbReference type="EC" id="6.1.1.2" evidence="2 9"/>
<dbReference type="PANTHER" id="PTHR43766:SF1">
    <property type="entry name" value="TRYPTOPHAN--TRNA LIGASE, MITOCHONDRIAL"/>
    <property type="match status" value="1"/>
</dbReference>
<dbReference type="InterPro" id="IPR014729">
    <property type="entry name" value="Rossmann-like_a/b/a_fold"/>
</dbReference>
<evidence type="ECO:0000256" key="9">
    <source>
        <dbReference type="NCBIfam" id="TIGR00233"/>
    </source>
</evidence>
<sequence length="321" mass="36723">MRVLTGIQASGKLHIGNYFGAMKPMIELQEKEELFTFIANYHSLTTSKNANLLRELTFDAAVDYLSLGINPEKTTFWVQSDVPQVLELYWMLSKFTPMGLLERAHSYKDKVAKGITANHALFSYPVLMAADILLLDTQKVPVGKDQIQHVEMTRDIATKFNNEYGEIFTLPEHMVNDNVATIPGIDGQKMSKSYDNAIDIFMESEKKLQKRCNKVLSSSTPLGEPLEYEGCHIYNLASLFLDEDRKSELRTRYKSGEEGYGHFKKYLKELIWEEFSQAREKREMYLNNPDLVKDILSDGAKKMQIIANDKMLQVREAVGIL</sequence>
<dbReference type="InterPro" id="IPR002306">
    <property type="entry name" value="Trp-tRNA-ligase"/>
</dbReference>
<evidence type="ECO:0000256" key="7">
    <source>
        <dbReference type="ARBA" id="ARBA00023146"/>
    </source>
</evidence>
<dbReference type="InterPro" id="IPR050203">
    <property type="entry name" value="Trp-tRNA_synthetase"/>
</dbReference>